<proteinExistence type="predicted"/>
<protein>
    <recommendedName>
        <fullName evidence="3">DnaA-like protein</fullName>
    </recommendedName>
</protein>
<gene>
    <name evidence="1" type="ORF">LY11_04167</name>
</gene>
<dbReference type="EMBL" id="QLLR01000028">
    <property type="protein sequence ID" value="RAJ24980.1"/>
    <property type="molecule type" value="Genomic_DNA"/>
</dbReference>
<dbReference type="AlphaFoldDB" id="A0A327S7C2"/>
<dbReference type="Proteomes" id="UP000249754">
    <property type="component" value="Unassembled WGS sequence"/>
</dbReference>
<evidence type="ECO:0008006" key="3">
    <source>
        <dbReference type="Google" id="ProtNLM"/>
    </source>
</evidence>
<reference evidence="1 2" key="1">
    <citation type="submission" date="2018-06" db="EMBL/GenBank/DDBJ databases">
        <title>Genomic Encyclopedia of Archaeal and Bacterial Type Strains, Phase II (KMG-II): from individual species to whole genera.</title>
        <authorList>
            <person name="Goeker M."/>
        </authorList>
    </citation>
    <scope>NUCLEOTIDE SEQUENCE [LARGE SCALE GENOMIC DNA]</scope>
    <source>
        <strain evidence="1 2">DSM 14825</strain>
    </source>
</reference>
<evidence type="ECO:0000313" key="1">
    <source>
        <dbReference type="EMBL" id="RAJ24980.1"/>
    </source>
</evidence>
<sequence>MDINKIRNIKNFIRQLQFSQLDIITDFILANESATITDLRSSSRKKYVVNIKRKIAFVARICYNITGDTLVSYLNISKPQVSDYCHSAYEKCRNDDRYLQEIREIMVKLVHYHNHNLRPVI</sequence>
<accession>A0A327S7C2</accession>
<name>A0A327S7C2_9SPHI</name>
<comment type="caution">
    <text evidence="1">The sequence shown here is derived from an EMBL/GenBank/DDBJ whole genome shotgun (WGS) entry which is preliminary data.</text>
</comment>
<evidence type="ECO:0000313" key="2">
    <source>
        <dbReference type="Proteomes" id="UP000249754"/>
    </source>
</evidence>
<organism evidence="1 2">
    <name type="scientific">Pedobacter cryoconitis</name>
    <dbReference type="NCBI Taxonomy" id="188932"/>
    <lineage>
        <taxon>Bacteria</taxon>
        <taxon>Pseudomonadati</taxon>
        <taxon>Bacteroidota</taxon>
        <taxon>Sphingobacteriia</taxon>
        <taxon>Sphingobacteriales</taxon>
        <taxon>Sphingobacteriaceae</taxon>
        <taxon>Pedobacter</taxon>
    </lineage>
</organism>